<dbReference type="Proteomes" id="UP000011668">
    <property type="component" value="Unassembled WGS sequence"/>
</dbReference>
<keyword evidence="3" id="KW-1185">Reference proteome</keyword>
<name>L8WNQ6_THACA</name>
<dbReference type="HOGENOM" id="CLU_2887401_0_0_1"/>
<evidence type="ECO:0000313" key="3">
    <source>
        <dbReference type="Proteomes" id="UP000011668"/>
    </source>
</evidence>
<evidence type="ECO:0000313" key="2">
    <source>
        <dbReference type="EMBL" id="ELU38393.1"/>
    </source>
</evidence>
<protein>
    <submittedName>
        <fullName evidence="2">Uncharacterized protein</fullName>
    </submittedName>
</protein>
<gene>
    <name evidence="2" type="ORF">AG1IA_07562</name>
</gene>
<proteinExistence type="predicted"/>
<sequence>MTKARILIRDYLGVEAKLSPLPAGYTSELSSARVTCSHFASHDSVQPSGRNRTTLNFSNHTYI</sequence>
<organism evidence="2 3">
    <name type="scientific">Thanatephorus cucumeris (strain AG1-IA)</name>
    <name type="common">Rice sheath blight fungus</name>
    <name type="synonym">Rhizoctonia solani</name>
    <dbReference type="NCBI Taxonomy" id="983506"/>
    <lineage>
        <taxon>Eukaryota</taxon>
        <taxon>Fungi</taxon>
        <taxon>Dikarya</taxon>
        <taxon>Basidiomycota</taxon>
        <taxon>Agaricomycotina</taxon>
        <taxon>Agaricomycetes</taxon>
        <taxon>Cantharellales</taxon>
        <taxon>Ceratobasidiaceae</taxon>
        <taxon>Rhizoctonia</taxon>
        <taxon>Rhizoctonia solani AG-1</taxon>
    </lineage>
</organism>
<reference evidence="2 3" key="1">
    <citation type="journal article" date="2013" name="Nat. Commun.">
        <title>The evolution and pathogenic mechanisms of the rice sheath blight pathogen.</title>
        <authorList>
            <person name="Zheng A."/>
            <person name="Lin R."/>
            <person name="Xu L."/>
            <person name="Qin P."/>
            <person name="Tang C."/>
            <person name="Ai P."/>
            <person name="Zhang D."/>
            <person name="Liu Y."/>
            <person name="Sun Z."/>
            <person name="Feng H."/>
            <person name="Wang Y."/>
            <person name="Chen Y."/>
            <person name="Liang X."/>
            <person name="Fu R."/>
            <person name="Li Q."/>
            <person name="Zhang J."/>
            <person name="Yu X."/>
            <person name="Xie Z."/>
            <person name="Ding L."/>
            <person name="Guan P."/>
            <person name="Tang J."/>
            <person name="Liang Y."/>
            <person name="Wang S."/>
            <person name="Deng Q."/>
            <person name="Li S."/>
            <person name="Zhu J."/>
            <person name="Wang L."/>
            <person name="Liu H."/>
            <person name="Li P."/>
        </authorList>
    </citation>
    <scope>NUCLEOTIDE SEQUENCE [LARGE SCALE GENOMIC DNA]</scope>
    <source>
        <strain evidence="3">AG-1 IA</strain>
    </source>
</reference>
<evidence type="ECO:0000256" key="1">
    <source>
        <dbReference type="SAM" id="MobiDB-lite"/>
    </source>
</evidence>
<feature type="region of interest" description="Disordered" evidence="1">
    <location>
        <begin position="40"/>
        <end position="63"/>
    </location>
</feature>
<comment type="caution">
    <text evidence="2">The sequence shown here is derived from an EMBL/GenBank/DDBJ whole genome shotgun (WGS) entry which is preliminary data.</text>
</comment>
<dbReference type="AlphaFoldDB" id="L8WNQ6"/>
<accession>L8WNQ6</accession>
<dbReference type="EMBL" id="AFRT01002184">
    <property type="protein sequence ID" value="ELU38393.1"/>
    <property type="molecule type" value="Genomic_DNA"/>
</dbReference>
<feature type="compositionally biased region" description="Polar residues" evidence="1">
    <location>
        <begin position="43"/>
        <end position="63"/>
    </location>
</feature>